<dbReference type="Proteomes" id="UP000472269">
    <property type="component" value="Unplaced"/>
</dbReference>
<proteinExistence type="predicted"/>
<keyword evidence="1" id="KW-0812">Transmembrane</keyword>
<organism evidence="2 3">
    <name type="scientific">Athene cunicularia</name>
    <name type="common">Burrowing owl</name>
    <name type="synonym">Speotyto cunicularia</name>
    <dbReference type="NCBI Taxonomy" id="194338"/>
    <lineage>
        <taxon>Eukaryota</taxon>
        <taxon>Metazoa</taxon>
        <taxon>Chordata</taxon>
        <taxon>Craniata</taxon>
        <taxon>Vertebrata</taxon>
        <taxon>Euteleostomi</taxon>
        <taxon>Archelosauria</taxon>
        <taxon>Archosauria</taxon>
        <taxon>Dinosauria</taxon>
        <taxon>Saurischia</taxon>
        <taxon>Theropoda</taxon>
        <taxon>Coelurosauria</taxon>
        <taxon>Aves</taxon>
        <taxon>Neognathae</taxon>
        <taxon>Neoaves</taxon>
        <taxon>Telluraves</taxon>
        <taxon>Strigiformes</taxon>
        <taxon>Strigidae</taxon>
        <taxon>Athene</taxon>
    </lineage>
</organism>
<keyword evidence="1" id="KW-0472">Membrane</keyword>
<dbReference type="AlphaFoldDB" id="A0A663LIY8"/>
<sequence length="74" mass="8484">SITKCIFTLYSWQSRRTTTDAILVFCLVTGIMVTTGVILAMTFMILHWICPLVEKIIESCFMSFIKFLPAHLHT</sequence>
<keyword evidence="3" id="KW-1185">Reference proteome</keyword>
<feature type="transmembrane region" description="Helical" evidence="1">
    <location>
        <begin position="21"/>
        <end position="49"/>
    </location>
</feature>
<name>A0A663LIY8_ATHCN</name>
<reference evidence="2" key="2">
    <citation type="submission" date="2025-09" db="UniProtKB">
        <authorList>
            <consortium name="Ensembl"/>
        </authorList>
    </citation>
    <scope>IDENTIFICATION</scope>
</reference>
<accession>A0A663LIY8</accession>
<evidence type="ECO:0000313" key="3">
    <source>
        <dbReference type="Proteomes" id="UP000472269"/>
    </source>
</evidence>
<dbReference type="Ensembl" id="ENSACUT00000000288.1">
    <property type="protein sequence ID" value="ENSACUP00000000271.1"/>
    <property type="gene ID" value="ENSACUG00000000203.1"/>
</dbReference>
<evidence type="ECO:0000313" key="2">
    <source>
        <dbReference type="Ensembl" id="ENSACUP00000000271.1"/>
    </source>
</evidence>
<keyword evidence="1" id="KW-1133">Transmembrane helix</keyword>
<evidence type="ECO:0000256" key="1">
    <source>
        <dbReference type="SAM" id="Phobius"/>
    </source>
</evidence>
<protein>
    <submittedName>
        <fullName evidence="2">Uncharacterized protein</fullName>
    </submittedName>
</protein>
<reference evidence="2" key="1">
    <citation type="submission" date="2025-08" db="UniProtKB">
        <authorList>
            <consortium name="Ensembl"/>
        </authorList>
    </citation>
    <scope>IDENTIFICATION</scope>
</reference>